<name>A0A9D1KG93_9FIRM</name>
<feature type="domain" description="RCK C-terminal" evidence="8">
    <location>
        <begin position="371"/>
        <end position="452"/>
    </location>
</feature>
<gene>
    <name evidence="9" type="primary">trkA</name>
    <name evidence="9" type="ORF">IAB60_11655</name>
</gene>
<dbReference type="Proteomes" id="UP000886860">
    <property type="component" value="Unassembled WGS sequence"/>
</dbReference>
<keyword evidence="4" id="KW-0630">Potassium</keyword>
<keyword evidence="5" id="KW-0520">NAD</keyword>
<protein>
    <recommendedName>
        <fullName evidence="1">Trk system potassium uptake protein TrkA</fullName>
    </recommendedName>
</protein>
<sequence length="452" mass="49983">MKIIIVGCGKVGVTLAEKLNRENHDIILVDRNSDILRTVTDSIDVMSVTGNGAIFQTQIEAGIQEADLLIATTNSDELNMLCCLIAKKAGNCHTIARIRNPEYSSEIHYFREELNLSLAINPELAAAHEISKLLRFPSAIKIDTFAKGRLELLKFIIPKNSPLNHMQIMEVGQKLKCNVLICIVERGKDVVIPDGSFVLQEGDKISFIASQKDSMEFFRKVGIENNSAKSIMIVGGGRLTYYLAKLLKDTKIKIKIIEQNLDRCTELSELLPSAMIIHGDGSDQQLLLEEGISQTEAFASLTGFDEENIMLSLYAASKSHAKLITKVNRIAFEDVIESLNLGSIIYPKLITADSILQYVRAMQNSLGSNVETLYKIADDRAEALEFRVGKDASSITGIPLEKLQLKSNLLVAGISRNRRIITPRGKDTLEVGDTVIIVTTNRGLKDLKDILK</sequence>
<dbReference type="InterPro" id="IPR006037">
    <property type="entry name" value="RCK_C"/>
</dbReference>
<keyword evidence="2" id="KW-0813">Transport</keyword>
<dbReference type="InterPro" id="IPR036291">
    <property type="entry name" value="NAD(P)-bd_dom_sf"/>
</dbReference>
<evidence type="ECO:0000256" key="6">
    <source>
        <dbReference type="ARBA" id="ARBA00023065"/>
    </source>
</evidence>
<evidence type="ECO:0000256" key="1">
    <source>
        <dbReference type="ARBA" id="ARBA00017378"/>
    </source>
</evidence>
<dbReference type="Pfam" id="PF02080">
    <property type="entry name" value="TrkA_C"/>
    <property type="match status" value="2"/>
</dbReference>
<dbReference type="SUPFAM" id="SSF116726">
    <property type="entry name" value="TrkA C-terminal domain-like"/>
    <property type="match status" value="2"/>
</dbReference>
<dbReference type="InterPro" id="IPR050721">
    <property type="entry name" value="Trk_Ktr_HKT_K-transport"/>
</dbReference>
<feature type="domain" description="RCK N-terminal" evidence="7">
    <location>
        <begin position="1"/>
        <end position="124"/>
    </location>
</feature>
<evidence type="ECO:0000313" key="9">
    <source>
        <dbReference type="EMBL" id="HIT42729.1"/>
    </source>
</evidence>
<dbReference type="PANTHER" id="PTHR43833">
    <property type="entry name" value="POTASSIUM CHANNEL PROTEIN 2-RELATED-RELATED"/>
    <property type="match status" value="1"/>
</dbReference>
<dbReference type="NCBIfam" id="NF007031">
    <property type="entry name" value="PRK09496.1-2"/>
    <property type="match status" value="1"/>
</dbReference>
<comment type="caution">
    <text evidence="9">The sequence shown here is derived from an EMBL/GenBank/DDBJ whole genome shotgun (WGS) entry which is preliminary data.</text>
</comment>
<dbReference type="NCBIfam" id="NF007033">
    <property type="entry name" value="PRK09496.1-5"/>
    <property type="match status" value="1"/>
</dbReference>
<evidence type="ECO:0000259" key="8">
    <source>
        <dbReference type="PROSITE" id="PS51202"/>
    </source>
</evidence>
<dbReference type="PANTHER" id="PTHR43833:SF5">
    <property type="entry name" value="TRK SYSTEM POTASSIUM UPTAKE PROTEIN TRKA"/>
    <property type="match status" value="1"/>
</dbReference>
<dbReference type="Pfam" id="PF02254">
    <property type="entry name" value="TrkA_N"/>
    <property type="match status" value="2"/>
</dbReference>
<dbReference type="InterPro" id="IPR036721">
    <property type="entry name" value="RCK_C_sf"/>
</dbReference>
<accession>A0A9D1KG93</accession>
<dbReference type="InterPro" id="IPR006036">
    <property type="entry name" value="K_uptake_TrkA"/>
</dbReference>
<proteinExistence type="predicted"/>
<evidence type="ECO:0000313" key="10">
    <source>
        <dbReference type="Proteomes" id="UP000886860"/>
    </source>
</evidence>
<dbReference type="Gene3D" id="3.30.70.1450">
    <property type="entry name" value="Regulator of K+ conductance, C-terminal domain"/>
    <property type="match status" value="2"/>
</dbReference>
<dbReference type="GO" id="GO:0015079">
    <property type="term" value="F:potassium ion transmembrane transporter activity"/>
    <property type="evidence" value="ECO:0007669"/>
    <property type="project" value="InterPro"/>
</dbReference>
<keyword evidence="6" id="KW-0406">Ion transport</keyword>
<dbReference type="GO" id="GO:0005886">
    <property type="term" value="C:plasma membrane"/>
    <property type="evidence" value="ECO:0007669"/>
    <property type="project" value="InterPro"/>
</dbReference>
<reference evidence="9" key="2">
    <citation type="journal article" date="2021" name="PeerJ">
        <title>Extensive microbial diversity within the chicken gut microbiome revealed by metagenomics and culture.</title>
        <authorList>
            <person name="Gilroy R."/>
            <person name="Ravi A."/>
            <person name="Getino M."/>
            <person name="Pursley I."/>
            <person name="Horton D.L."/>
            <person name="Alikhan N.F."/>
            <person name="Baker D."/>
            <person name="Gharbi K."/>
            <person name="Hall N."/>
            <person name="Watson M."/>
            <person name="Adriaenssens E.M."/>
            <person name="Foster-Nyarko E."/>
            <person name="Jarju S."/>
            <person name="Secka A."/>
            <person name="Antonio M."/>
            <person name="Oren A."/>
            <person name="Chaudhuri R.R."/>
            <person name="La Ragione R."/>
            <person name="Hildebrand F."/>
            <person name="Pallen M.J."/>
        </authorList>
    </citation>
    <scope>NUCLEOTIDE SEQUENCE</scope>
    <source>
        <strain evidence="9">CHK123-3438</strain>
    </source>
</reference>
<dbReference type="PRINTS" id="PR00335">
    <property type="entry name" value="KUPTAKETRKA"/>
</dbReference>
<organism evidence="9 10">
    <name type="scientific">Candidatus Caccovicinus merdipullorum</name>
    <dbReference type="NCBI Taxonomy" id="2840724"/>
    <lineage>
        <taxon>Bacteria</taxon>
        <taxon>Bacillati</taxon>
        <taxon>Bacillota</taxon>
        <taxon>Clostridia</taxon>
        <taxon>Eubacteriales</taxon>
        <taxon>Candidatus Caccovicinus</taxon>
    </lineage>
</organism>
<dbReference type="NCBIfam" id="NF007039">
    <property type="entry name" value="PRK09496.3-2"/>
    <property type="match status" value="1"/>
</dbReference>
<dbReference type="AlphaFoldDB" id="A0A9D1KG93"/>
<feature type="domain" description="RCK C-terminal" evidence="8">
    <location>
        <begin position="140"/>
        <end position="224"/>
    </location>
</feature>
<feature type="domain" description="RCK N-terminal" evidence="7">
    <location>
        <begin position="228"/>
        <end position="344"/>
    </location>
</feature>
<dbReference type="Gene3D" id="3.40.50.720">
    <property type="entry name" value="NAD(P)-binding Rossmann-like Domain"/>
    <property type="match status" value="2"/>
</dbReference>
<keyword evidence="3" id="KW-0633">Potassium transport</keyword>
<evidence type="ECO:0000256" key="3">
    <source>
        <dbReference type="ARBA" id="ARBA00022538"/>
    </source>
</evidence>
<dbReference type="PROSITE" id="PS51202">
    <property type="entry name" value="RCK_C"/>
    <property type="match status" value="2"/>
</dbReference>
<evidence type="ECO:0000259" key="7">
    <source>
        <dbReference type="PROSITE" id="PS51201"/>
    </source>
</evidence>
<dbReference type="InterPro" id="IPR003148">
    <property type="entry name" value="RCK_N"/>
</dbReference>
<evidence type="ECO:0000256" key="2">
    <source>
        <dbReference type="ARBA" id="ARBA00022448"/>
    </source>
</evidence>
<dbReference type="PROSITE" id="PS51201">
    <property type="entry name" value="RCK_N"/>
    <property type="match status" value="2"/>
</dbReference>
<evidence type="ECO:0000256" key="5">
    <source>
        <dbReference type="ARBA" id="ARBA00023027"/>
    </source>
</evidence>
<dbReference type="EMBL" id="DVKS01000193">
    <property type="protein sequence ID" value="HIT42729.1"/>
    <property type="molecule type" value="Genomic_DNA"/>
</dbReference>
<evidence type="ECO:0000256" key="4">
    <source>
        <dbReference type="ARBA" id="ARBA00022958"/>
    </source>
</evidence>
<reference evidence="9" key="1">
    <citation type="submission" date="2020-10" db="EMBL/GenBank/DDBJ databases">
        <authorList>
            <person name="Gilroy R."/>
        </authorList>
    </citation>
    <scope>NUCLEOTIDE SEQUENCE</scope>
    <source>
        <strain evidence="9">CHK123-3438</strain>
    </source>
</reference>
<dbReference type="SUPFAM" id="SSF51735">
    <property type="entry name" value="NAD(P)-binding Rossmann-fold domains"/>
    <property type="match status" value="2"/>
</dbReference>